<evidence type="ECO:0008006" key="5">
    <source>
        <dbReference type="Google" id="ProtNLM"/>
    </source>
</evidence>
<feature type="compositionally biased region" description="Low complexity" evidence="1">
    <location>
        <begin position="207"/>
        <end position="221"/>
    </location>
</feature>
<keyword evidence="2" id="KW-0812">Transmembrane</keyword>
<dbReference type="AlphaFoldDB" id="A0A1H5SQW8"/>
<sequence>MFNLLKNKLSRFARDSEGSMTVEAIIVFPALVWLFGATWIYFDVSRQQSVHQKANYTIGDMISRETDPVDEAYIDATFALYNTLTKSDDLSGSMRISVVRRKGGLDNGRYELQWSKVRGDKPEMVNSDLTGMESHLPIMMDQDEIVLVETWEDYNPVFKVGLDAFEIQTYSFTRPRFAPQVLYMREFNENNGWGNGDQDAAGNSLCNNNAENADEGAAAQECVENDKGNANHERGNKKKS</sequence>
<name>A0A1H5SQW8_9RHOB</name>
<proteinExistence type="predicted"/>
<evidence type="ECO:0000256" key="2">
    <source>
        <dbReference type="SAM" id="Phobius"/>
    </source>
</evidence>
<evidence type="ECO:0000256" key="1">
    <source>
        <dbReference type="SAM" id="MobiDB-lite"/>
    </source>
</evidence>
<keyword evidence="2" id="KW-0472">Membrane</keyword>
<organism evidence="3 4">
    <name type="scientific">Thalassococcus halodurans</name>
    <dbReference type="NCBI Taxonomy" id="373675"/>
    <lineage>
        <taxon>Bacteria</taxon>
        <taxon>Pseudomonadati</taxon>
        <taxon>Pseudomonadota</taxon>
        <taxon>Alphaproteobacteria</taxon>
        <taxon>Rhodobacterales</taxon>
        <taxon>Roseobacteraceae</taxon>
        <taxon>Thalassococcus</taxon>
    </lineage>
</organism>
<dbReference type="OrthoDB" id="7876207at2"/>
<dbReference type="EMBL" id="FNUZ01000001">
    <property type="protein sequence ID" value="SEF52167.1"/>
    <property type="molecule type" value="Genomic_DNA"/>
</dbReference>
<reference evidence="3 4" key="1">
    <citation type="submission" date="2016-10" db="EMBL/GenBank/DDBJ databases">
        <authorList>
            <person name="de Groot N.N."/>
        </authorList>
    </citation>
    <scope>NUCLEOTIDE SEQUENCE [LARGE SCALE GENOMIC DNA]</scope>
    <source>
        <strain evidence="3 4">DSM 26915</strain>
    </source>
</reference>
<feature type="compositionally biased region" description="Basic and acidic residues" evidence="1">
    <location>
        <begin position="224"/>
        <end position="234"/>
    </location>
</feature>
<gene>
    <name evidence="3" type="ORF">SAMN04488045_0312</name>
</gene>
<feature type="region of interest" description="Disordered" evidence="1">
    <location>
        <begin position="203"/>
        <end position="240"/>
    </location>
</feature>
<keyword evidence="4" id="KW-1185">Reference proteome</keyword>
<dbReference type="RefSeq" id="WP_103908715.1">
    <property type="nucleotide sequence ID" value="NZ_FNUZ01000001.1"/>
</dbReference>
<accession>A0A1H5SQW8</accession>
<feature type="transmembrane region" description="Helical" evidence="2">
    <location>
        <begin position="21"/>
        <end position="42"/>
    </location>
</feature>
<evidence type="ECO:0000313" key="3">
    <source>
        <dbReference type="EMBL" id="SEF52167.1"/>
    </source>
</evidence>
<dbReference type="Proteomes" id="UP000236752">
    <property type="component" value="Unassembled WGS sequence"/>
</dbReference>
<keyword evidence="2" id="KW-1133">Transmembrane helix</keyword>
<protein>
    <recommendedName>
        <fullName evidence="5">Flp pilus assembly protein TadG</fullName>
    </recommendedName>
</protein>
<evidence type="ECO:0000313" key="4">
    <source>
        <dbReference type="Proteomes" id="UP000236752"/>
    </source>
</evidence>